<comment type="caution">
    <text evidence="2">The sequence shown here is derived from an EMBL/GenBank/DDBJ whole genome shotgun (WGS) entry which is preliminary data.</text>
</comment>
<gene>
    <name evidence="2" type="ORF">CWD77_02085</name>
</gene>
<sequence length="117" mass="12852">MSFLQNLIGDYSAGKPKNFDLIATELHNGKTSLQVNKKLMEDEGLSRLAAGNMVENVQRKIKMIKINVRSGAFFTVIGVLSLLFNPGAIVTYVILFGGGIQLYAGMKERKGYKKIVA</sequence>
<keyword evidence="1" id="KW-1133">Transmembrane helix</keyword>
<organism evidence="2 3">
    <name type="scientific">Rhodohalobacter barkolensis</name>
    <dbReference type="NCBI Taxonomy" id="2053187"/>
    <lineage>
        <taxon>Bacteria</taxon>
        <taxon>Pseudomonadati</taxon>
        <taxon>Balneolota</taxon>
        <taxon>Balneolia</taxon>
        <taxon>Balneolales</taxon>
        <taxon>Balneolaceae</taxon>
        <taxon>Rhodohalobacter</taxon>
    </lineage>
</organism>
<protein>
    <submittedName>
        <fullName evidence="2">Uncharacterized protein</fullName>
    </submittedName>
</protein>
<dbReference type="EMBL" id="PISP01000001">
    <property type="protein sequence ID" value="PKD44280.1"/>
    <property type="molecule type" value="Genomic_DNA"/>
</dbReference>
<name>A0A2N0VJB1_9BACT</name>
<keyword evidence="3" id="KW-1185">Reference proteome</keyword>
<dbReference type="Proteomes" id="UP000233398">
    <property type="component" value="Unassembled WGS sequence"/>
</dbReference>
<feature type="transmembrane region" description="Helical" evidence="1">
    <location>
        <begin position="89"/>
        <end position="106"/>
    </location>
</feature>
<keyword evidence="1" id="KW-0472">Membrane</keyword>
<evidence type="ECO:0000256" key="1">
    <source>
        <dbReference type="SAM" id="Phobius"/>
    </source>
</evidence>
<reference evidence="2 3" key="1">
    <citation type="submission" date="2017-11" db="EMBL/GenBank/DDBJ databases">
        <title>Rhodohalobacter 15182 sp. nov., isolated from a salt lake.</title>
        <authorList>
            <person name="Han S."/>
        </authorList>
    </citation>
    <scope>NUCLEOTIDE SEQUENCE [LARGE SCALE GENOMIC DNA]</scope>
    <source>
        <strain evidence="2 3">15182</strain>
    </source>
</reference>
<dbReference type="AlphaFoldDB" id="A0A2N0VJB1"/>
<keyword evidence="1" id="KW-0812">Transmembrane</keyword>
<proteinExistence type="predicted"/>
<accession>A0A2N0VJB1</accession>
<dbReference type="RefSeq" id="WP_101071570.1">
    <property type="nucleotide sequence ID" value="NZ_PISP01000001.1"/>
</dbReference>
<feature type="transmembrane region" description="Helical" evidence="1">
    <location>
        <begin position="66"/>
        <end position="83"/>
    </location>
</feature>
<evidence type="ECO:0000313" key="2">
    <source>
        <dbReference type="EMBL" id="PKD44280.1"/>
    </source>
</evidence>
<evidence type="ECO:0000313" key="3">
    <source>
        <dbReference type="Proteomes" id="UP000233398"/>
    </source>
</evidence>